<feature type="transmembrane region" description="Helical" evidence="1">
    <location>
        <begin position="175"/>
        <end position="202"/>
    </location>
</feature>
<dbReference type="STRING" id="1642818.AWE51_25235"/>
<feature type="transmembrane region" description="Helical" evidence="1">
    <location>
        <begin position="214"/>
        <end position="237"/>
    </location>
</feature>
<feature type="transmembrane region" description="Helical" evidence="1">
    <location>
        <begin position="456"/>
        <end position="475"/>
    </location>
</feature>
<dbReference type="Pfam" id="PF12040">
    <property type="entry name" value="DUF3526"/>
    <property type="match status" value="1"/>
</dbReference>
<keyword evidence="1" id="KW-0812">Transmembrane</keyword>
<feature type="transmembrane region" description="Helical" evidence="1">
    <location>
        <begin position="21"/>
        <end position="39"/>
    </location>
</feature>
<protein>
    <submittedName>
        <fullName evidence="2">ABC transporter permease</fullName>
    </submittedName>
</protein>
<sequence>MKWENVRLFALNFWHNATTPKTFYLLHLIFILLTVYATVSGIQKNVTQNDIRKTHQTKARESWEANPDKHPHRMAHFGTYAFRVSPSLGIFDYGLESFTGNTVFLEAHRQNSVNFSEATFSTGTLRFGELSLALLLQLVLPLILFFIGFSSVAADRQNGTLKIVLSQGASWKEILFGKSLGLFAICMLFFIPILLTVIIASLVLENQVASNLHWLRMLLITLGYLSFLFIVCTLTIVVSATSSSSKNALLRLLGIWLLLVVLLPKSAQAMGNYWFPTPTKLAFQSAIEKEEIQKGDSHNPDDPYYNNLRDSVLTVHNVSKITDLPFNYSGFVMREGEKNTSALYKKHHARLINIYKSQNNVTRFSSFFNPFTAIRQLSMTMAGTDFASYIDFQHQADNYRYQLSQTMNELQMKYISPKKESGSEGKTHIVGHEHWEEFEDFNHEPLAFNVSIKETLPALISIVLWTLFAFGLLLFTSKKAKAI</sequence>
<dbReference type="InterPro" id="IPR021913">
    <property type="entry name" value="DUF3526"/>
</dbReference>
<name>A0A162ZZ76_9FLAO</name>
<dbReference type="OrthoDB" id="184009at2"/>
<proteinExistence type="predicted"/>
<reference evidence="2 3" key="1">
    <citation type="submission" date="2016-01" db="EMBL/GenBank/DDBJ databases">
        <title>The draft genome sequence of Aquimarina sp. RZW4-3-2.</title>
        <authorList>
            <person name="Wang Y."/>
        </authorList>
    </citation>
    <scope>NUCLEOTIDE SEQUENCE [LARGE SCALE GENOMIC DNA]</scope>
    <source>
        <strain evidence="2 3">RZW4-3-2</strain>
    </source>
</reference>
<dbReference type="EMBL" id="LQRT01000016">
    <property type="protein sequence ID" value="KZS40149.1"/>
    <property type="molecule type" value="Genomic_DNA"/>
</dbReference>
<dbReference type="RefSeq" id="WP_066314850.1">
    <property type="nucleotide sequence ID" value="NZ_LQRT01000016.1"/>
</dbReference>
<keyword evidence="3" id="KW-1185">Reference proteome</keyword>
<keyword evidence="1" id="KW-1133">Transmembrane helix</keyword>
<comment type="caution">
    <text evidence="2">The sequence shown here is derived from an EMBL/GenBank/DDBJ whole genome shotgun (WGS) entry which is preliminary data.</text>
</comment>
<accession>A0A162ZZ76</accession>
<dbReference type="AlphaFoldDB" id="A0A162ZZ76"/>
<keyword evidence="1" id="KW-0472">Membrane</keyword>
<dbReference type="PANTHER" id="PTHR43471">
    <property type="entry name" value="ABC TRANSPORTER PERMEASE"/>
    <property type="match status" value="1"/>
</dbReference>
<evidence type="ECO:0000256" key="1">
    <source>
        <dbReference type="SAM" id="Phobius"/>
    </source>
</evidence>
<dbReference type="Proteomes" id="UP000076715">
    <property type="component" value="Unassembled WGS sequence"/>
</dbReference>
<organism evidence="2 3">
    <name type="scientific">Aquimarina aggregata</name>
    <dbReference type="NCBI Taxonomy" id="1642818"/>
    <lineage>
        <taxon>Bacteria</taxon>
        <taxon>Pseudomonadati</taxon>
        <taxon>Bacteroidota</taxon>
        <taxon>Flavobacteriia</taxon>
        <taxon>Flavobacteriales</taxon>
        <taxon>Flavobacteriaceae</taxon>
        <taxon>Aquimarina</taxon>
    </lineage>
</organism>
<dbReference type="PANTHER" id="PTHR43471:SF1">
    <property type="entry name" value="ABC TRANSPORTER PERMEASE PROTEIN NOSY-RELATED"/>
    <property type="match status" value="1"/>
</dbReference>
<feature type="transmembrane region" description="Helical" evidence="1">
    <location>
        <begin position="130"/>
        <end position="154"/>
    </location>
</feature>
<gene>
    <name evidence="2" type="ORF">AWE51_25235</name>
</gene>
<evidence type="ECO:0000313" key="2">
    <source>
        <dbReference type="EMBL" id="KZS40149.1"/>
    </source>
</evidence>
<evidence type="ECO:0000313" key="3">
    <source>
        <dbReference type="Proteomes" id="UP000076715"/>
    </source>
</evidence>
<feature type="transmembrane region" description="Helical" evidence="1">
    <location>
        <begin position="249"/>
        <end position="267"/>
    </location>
</feature>